<reference evidence="1 2" key="1">
    <citation type="submission" date="2014-11" db="EMBL/GenBank/DDBJ databases">
        <title>Draft Genome Sequences of Paenibacillus polymyxa NRRL B-30509 and Paenibacillus terrae NRRL B-30644, Strains from a Poultry Environment that Produce Tridecaptin A and Paenicidins.</title>
        <authorList>
            <person name="van Belkum M.J."/>
            <person name="Lohans C.T."/>
            <person name="Vederas J.C."/>
        </authorList>
    </citation>
    <scope>NUCLEOTIDE SEQUENCE [LARGE SCALE GENOMIC DNA]</scope>
    <source>
        <strain evidence="1 2">NRRL B-30644</strain>
    </source>
</reference>
<dbReference type="GO" id="GO:0008237">
    <property type="term" value="F:metallopeptidase activity"/>
    <property type="evidence" value="ECO:0007669"/>
    <property type="project" value="InterPro"/>
</dbReference>
<proteinExistence type="predicted"/>
<evidence type="ECO:0008006" key="3">
    <source>
        <dbReference type="Google" id="ProtNLM"/>
    </source>
</evidence>
<dbReference type="SUPFAM" id="SSF55486">
    <property type="entry name" value="Metalloproteases ('zincins'), catalytic domain"/>
    <property type="match status" value="1"/>
</dbReference>
<comment type="caution">
    <text evidence="1">The sequence shown here is derived from an EMBL/GenBank/DDBJ whole genome shotgun (WGS) entry which is preliminary data.</text>
</comment>
<dbReference type="OrthoDB" id="9802318at2"/>
<dbReference type="RefSeq" id="WP_044649110.1">
    <property type="nucleotide sequence ID" value="NZ_JTHP01000108.1"/>
</dbReference>
<dbReference type="Gene3D" id="3.40.390.10">
    <property type="entry name" value="Collagenase (Catalytic Domain)"/>
    <property type="match status" value="1"/>
</dbReference>
<dbReference type="AlphaFoldDB" id="A0A0D7WU77"/>
<dbReference type="InterPro" id="IPR024079">
    <property type="entry name" value="MetalloPept_cat_dom_sf"/>
</dbReference>
<protein>
    <recommendedName>
        <fullName evidence="3">Peptidase M10 metallopeptidase domain-containing protein</fullName>
    </recommendedName>
</protein>
<evidence type="ECO:0000313" key="1">
    <source>
        <dbReference type="EMBL" id="KJD42564.1"/>
    </source>
</evidence>
<accession>A0A0D7WU77</accession>
<dbReference type="PATRIC" id="fig|159743.3.peg.6126"/>
<dbReference type="Proteomes" id="UP000032534">
    <property type="component" value="Unassembled WGS sequence"/>
</dbReference>
<gene>
    <name evidence="1" type="ORF">QD47_27505</name>
</gene>
<keyword evidence="2" id="KW-1185">Reference proteome</keyword>
<organism evidence="1 2">
    <name type="scientific">Paenibacillus terrae</name>
    <dbReference type="NCBI Taxonomy" id="159743"/>
    <lineage>
        <taxon>Bacteria</taxon>
        <taxon>Bacillati</taxon>
        <taxon>Bacillota</taxon>
        <taxon>Bacilli</taxon>
        <taxon>Bacillales</taxon>
        <taxon>Paenibacillaceae</taxon>
        <taxon>Paenibacillus</taxon>
    </lineage>
</organism>
<evidence type="ECO:0000313" key="2">
    <source>
        <dbReference type="Proteomes" id="UP000032534"/>
    </source>
</evidence>
<dbReference type="EMBL" id="JTHP01000108">
    <property type="protein sequence ID" value="KJD42564.1"/>
    <property type="molecule type" value="Genomic_DNA"/>
</dbReference>
<name>A0A0D7WU77_9BACL</name>
<sequence length="170" mass="18840">MAQKEALKLHLKILEQPRIPINEMVEAMKKVYATADIQVDVVLTEPLLMDLDVGRCVKGETTQEQDKLFSNRNNVKDNELAIYFVRSTIPPYNGCAAHPSGRPGAVVTRVASVWTLGHEIGHVLGLSHVNDLDRLMTGGGTHNITNPPPDLVWPEIETIRQSPYTLPTNP</sequence>